<evidence type="ECO:0000256" key="1">
    <source>
        <dbReference type="ARBA" id="ARBA00004906"/>
    </source>
</evidence>
<organism evidence="7 8">
    <name type="scientific">Malassezia japonica</name>
    <dbReference type="NCBI Taxonomy" id="223818"/>
    <lineage>
        <taxon>Eukaryota</taxon>
        <taxon>Fungi</taxon>
        <taxon>Dikarya</taxon>
        <taxon>Basidiomycota</taxon>
        <taxon>Ustilaginomycotina</taxon>
        <taxon>Malasseziomycetes</taxon>
        <taxon>Malasseziales</taxon>
        <taxon>Malasseziaceae</taxon>
        <taxon>Malassezia</taxon>
    </lineage>
</organism>
<name>A0AAF0F4Y3_9BASI</name>
<dbReference type="InterPro" id="IPR015943">
    <property type="entry name" value="WD40/YVTN_repeat-like_dom_sf"/>
</dbReference>
<dbReference type="InterPro" id="IPR051865">
    <property type="entry name" value="WD-repeat_CDT2_adapter"/>
</dbReference>
<gene>
    <name evidence="7" type="ORF">MJAP1_002878</name>
</gene>
<feature type="repeat" description="WD" evidence="6">
    <location>
        <begin position="240"/>
        <end position="282"/>
    </location>
</feature>
<dbReference type="InterPro" id="IPR020472">
    <property type="entry name" value="WD40_PAC1"/>
</dbReference>
<dbReference type="Pfam" id="PF00400">
    <property type="entry name" value="WD40"/>
    <property type="match status" value="4"/>
</dbReference>
<dbReference type="PROSITE" id="PS00678">
    <property type="entry name" value="WD_REPEATS_1"/>
    <property type="match status" value="1"/>
</dbReference>
<dbReference type="InterPro" id="IPR019775">
    <property type="entry name" value="WD40_repeat_CS"/>
</dbReference>
<dbReference type="GO" id="GO:0043161">
    <property type="term" value="P:proteasome-mediated ubiquitin-dependent protein catabolic process"/>
    <property type="evidence" value="ECO:0007669"/>
    <property type="project" value="TreeGrafter"/>
</dbReference>
<dbReference type="PANTHER" id="PTHR22852:SF0">
    <property type="entry name" value="DENTICLELESS PROTEIN HOMOLOG"/>
    <property type="match status" value="1"/>
</dbReference>
<dbReference type="PANTHER" id="PTHR22852">
    <property type="entry name" value="LETHAL 2 DENTICLELESS PROTEIN RETINOIC ACID-REGULATED NUCLEAR MATRIX-ASSOCIATED PROTEIN"/>
    <property type="match status" value="1"/>
</dbReference>
<dbReference type="PRINTS" id="PR00320">
    <property type="entry name" value="GPROTEINBRPT"/>
</dbReference>
<dbReference type="Proteomes" id="UP001217754">
    <property type="component" value="Chromosome 5"/>
</dbReference>
<dbReference type="RefSeq" id="XP_060122793.1">
    <property type="nucleotide sequence ID" value="XM_060266810.1"/>
</dbReference>
<dbReference type="PROSITE" id="PS50082">
    <property type="entry name" value="WD_REPEATS_2"/>
    <property type="match status" value="2"/>
</dbReference>
<dbReference type="AlphaFoldDB" id="A0AAF0F4Y3"/>
<evidence type="ECO:0000313" key="8">
    <source>
        <dbReference type="Proteomes" id="UP001217754"/>
    </source>
</evidence>
<dbReference type="SMART" id="SM00320">
    <property type="entry name" value="WD40"/>
    <property type="match status" value="5"/>
</dbReference>
<dbReference type="InterPro" id="IPR001680">
    <property type="entry name" value="WD40_rpt"/>
</dbReference>
<dbReference type="GO" id="GO:0005634">
    <property type="term" value="C:nucleus"/>
    <property type="evidence" value="ECO:0007669"/>
    <property type="project" value="TreeGrafter"/>
</dbReference>
<dbReference type="GO" id="GO:0030674">
    <property type="term" value="F:protein-macromolecule adaptor activity"/>
    <property type="evidence" value="ECO:0007669"/>
    <property type="project" value="TreeGrafter"/>
</dbReference>
<comment type="pathway">
    <text evidence="1">Protein modification; protein ubiquitination.</text>
</comment>
<sequence>MATRSQGAGPMVVRGTVTPSRASRFFLPRVQEAPHTPETPALSISFSTPYMPTPSTPSEPDSLRVRVVDSDSDADVPLSPCLGRKRRKMVQEPRIPFALQGQSRGPRWAQRTYTQEKRSTHAFFSRMATRTEHPYYVESTVPHAMASPLCATYMHAARDVDDPLPCLAVGDDEGRIHLLDTQTPSDSLEKSFVKHTTQPLVHGSVFAAEWRSDDHVLAIGGSDYSVSAWDVQHELCVAHYDAHNGSARALAWDPDDRRLLASGARDGAIYLWDLRQSAAAVHIHKAHGMPRTRRGTRVAGVTSLAYVNGQLASSCSENGVVKMWDLRSAQAPRMTSSDLSVGRAGNTRPHGVSSLAYAPTRRRLYAACTDGCVYVLDPSLEADALPPYEPRSLYHAVQRRNTLYARAALYDERYLALGCNTGDIVVWDTDAAHAAVLPRAHEENAEVNAVSWMHGPRGPTLASASDDQTVRVWEPGHSV</sequence>
<evidence type="ECO:0000256" key="2">
    <source>
        <dbReference type="ARBA" id="ARBA00022574"/>
    </source>
</evidence>
<comment type="similarity">
    <text evidence="5">Belongs to the WD repeat cdt2 family.</text>
</comment>
<protein>
    <submittedName>
        <fullName evidence="7">Uncharacterized protein</fullName>
    </submittedName>
</protein>
<evidence type="ECO:0000256" key="4">
    <source>
        <dbReference type="ARBA" id="ARBA00022786"/>
    </source>
</evidence>
<keyword evidence="4" id="KW-0833">Ubl conjugation pathway</keyword>
<keyword evidence="8" id="KW-1185">Reference proteome</keyword>
<feature type="repeat" description="WD" evidence="6">
    <location>
        <begin position="440"/>
        <end position="474"/>
    </location>
</feature>
<dbReference type="InterPro" id="IPR036322">
    <property type="entry name" value="WD40_repeat_dom_sf"/>
</dbReference>
<dbReference type="GeneID" id="85226529"/>
<evidence type="ECO:0000256" key="6">
    <source>
        <dbReference type="PROSITE-ProRule" id="PRU00221"/>
    </source>
</evidence>
<evidence type="ECO:0000256" key="3">
    <source>
        <dbReference type="ARBA" id="ARBA00022737"/>
    </source>
</evidence>
<evidence type="ECO:0000313" key="7">
    <source>
        <dbReference type="EMBL" id="WFD39896.1"/>
    </source>
</evidence>
<dbReference type="EMBL" id="CP119962">
    <property type="protein sequence ID" value="WFD39896.1"/>
    <property type="molecule type" value="Genomic_DNA"/>
</dbReference>
<dbReference type="Gene3D" id="2.130.10.10">
    <property type="entry name" value="YVTN repeat-like/Quinoprotein amine dehydrogenase"/>
    <property type="match status" value="2"/>
</dbReference>
<evidence type="ECO:0000256" key="5">
    <source>
        <dbReference type="ARBA" id="ARBA00038344"/>
    </source>
</evidence>
<proteinExistence type="inferred from homology"/>
<accession>A0AAF0F4Y3</accession>
<dbReference type="PROSITE" id="PS50294">
    <property type="entry name" value="WD_REPEATS_REGION"/>
    <property type="match status" value="2"/>
</dbReference>
<keyword evidence="2 6" id="KW-0853">WD repeat</keyword>
<reference evidence="7" key="1">
    <citation type="submission" date="2023-03" db="EMBL/GenBank/DDBJ databases">
        <title>Mating type loci evolution in Malassezia.</title>
        <authorList>
            <person name="Coelho M.A."/>
        </authorList>
    </citation>
    <scope>NUCLEOTIDE SEQUENCE</scope>
    <source>
        <strain evidence="7">CBS 9431</strain>
    </source>
</reference>
<dbReference type="SUPFAM" id="SSF50978">
    <property type="entry name" value="WD40 repeat-like"/>
    <property type="match status" value="1"/>
</dbReference>
<keyword evidence="3" id="KW-0677">Repeat</keyword>